<dbReference type="InterPro" id="IPR029063">
    <property type="entry name" value="SAM-dependent_MTases_sf"/>
</dbReference>
<evidence type="ECO:0000313" key="2">
    <source>
        <dbReference type="EMBL" id="PAA57879.1"/>
    </source>
</evidence>
<dbReference type="CDD" id="cd02440">
    <property type="entry name" value="AdoMet_MTases"/>
    <property type="match status" value="1"/>
</dbReference>
<evidence type="ECO:0000313" key="3">
    <source>
        <dbReference type="Proteomes" id="UP000215902"/>
    </source>
</evidence>
<keyword evidence="3" id="KW-1185">Reference proteome</keyword>
<comment type="caution">
    <text evidence="2">The sequence shown here is derived from an EMBL/GenBank/DDBJ whole genome shotgun (WGS) entry which is preliminary data.</text>
</comment>
<accession>A0A267EAP7</accession>
<dbReference type="AlphaFoldDB" id="A0A267EAP7"/>
<dbReference type="Proteomes" id="UP000215902">
    <property type="component" value="Unassembled WGS sequence"/>
</dbReference>
<sequence length="354" mass="40062">MEDFTIREGIRSGMALWLEKLSCSGDAVQQLEHKKKFLAKLAAAPICLAGPESLEQHYEVPTEFFRLVLGPRMKYSCNLHSGIETAGAGDAADDLAEAEFRSLDTICQRAGIVDGMQVLDMGCGWGSLSLFLLEQFPNCRVTAVSNSATQRLHIEERARQIPGGSQRLSVCTTDISDFQPGPNRFDRVVSIEMLEHMKNVGALFARVNDWLRPGGKLFSQILCHRQFAYNFDTRRNSDTEWMARNFFTGGSMFSADLFLHMQQHLRLEDLWLINGKHYSRTLEAWLRKLDALPRDAARRALMGPSFAAQEADEQIANWRKFFIFCSEVFGYENGNQWMVAHHLFAKRQGLSAAL</sequence>
<comment type="similarity">
    <text evidence="1">Belongs to the CFA/CMAS family.</text>
</comment>
<dbReference type="PANTHER" id="PTHR43832">
    <property type="match status" value="1"/>
</dbReference>
<proteinExistence type="inferred from homology"/>
<dbReference type="STRING" id="282301.A0A267EAP7"/>
<evidence type="ECO:0000256" key="1">
    <source>
        <dbReference type="ARBA" id="ARBA00010815"/>
    </source>
</evidence>
<gene>
    <name evidence="2" type="ORF">BOX15_Mlig016255g3</name>
</gene>
<dbReference type="OrthoDB" id="8300214at2759"/>
<dbReference type="SUPFAM" id="SSF53335">
    <property type="entry name" value="S-adenosyl-L-methionine-dependent methyltransferases"/>
    <property type="match status" value="1"/>
</dbReference>
<dbReference type="EMBL" id="NIVC01002438">
    <property type="protein sequence ID" value="PAA57879.1"/>
    <property type="molecule type" value="Genomic_DNA"/>
</dbReference>
<dbReference type="PANTHER" id="PTHR43832:SF1">
    <property type="entry name" value="S-ADENOSYL-L-METHIONINE-DEPENDENT METHYLTRANSFERASES SUPERFAMILY PROTEIN"/>
    <property type="match status" value="1"/>
</dbReference>
<organism evidence="2 3">
    <name type="scientific">Macrostomum lignano</name>
    <dbReference type="NCBI Taxonomy" id="282301"/>
    <lineage>
        <taxon>Eukaryota</taxon>
        <taxon>Metazoa</taxon>
        <taxon>Spiralia</taxon>
        <taxon>Lophotrochozoa</taxon>
        <taxon>Platyhelminthes</taxon>
        <taxon>Rhabditophora</taxon>
        <taxon>Macrostomorpha</taxon>
        <taxon>Macrostomida</taxon>
        <taxon>Macrostomidae</taxon>
        <taxon>Macrostomum</taxon>
    </lineage>
</organism>
<dbReference type="Pfam" id="PF02353">
    <property type="entry name" value="CMAS"/>
    <property type="match status" value="1"/>
</dbReference>
<name>A0A267EAP7_9PLAT</name>
<dbReference type="Gene3D" id="3.40.50.150">
    <property type="entry name" value="Vaccinia Virus protein VP39"/>
    <property type="match status" value="1"/>
</dbReference>
<reference evidence="2 3" key="1">
    <citation type="submission" date="2017-06" db="EMBL/GenBank/DDBJ databases">
        <title>A platform for efficient transgenesis in Macrostomum lignano, a flatworm model organism for stem cell research.</title>
        <authorList>
            <person name="Berezikov E."/>
        </authorList>
    </citation>
    <scope>NUCLEOTIDE SEQUENCE [LARGE SCALE GENOMIC DNA]</scope>
    <source>
        <strain evidence="2">DV1</strain>
        <tissue evidence="2">Whole organism</tissue>
    </source>
</reference>
<protein>
    <submittedName>
        <fullName evidence="2">Uncharacterized protein</fullName>
    </submittedName>
</protein>